<dbReference type="GO" id="GO:0005737">
    <property type="term" value="C:cytoplasm"/>
    <property type="evidence" value="ECO:0007669"/>
    <property type="project" value="UniProtKB-SubCell"/>
</dbReference>
<proteinExistence type="predicted"/>
<dbReference type="AlphaFoldDB" id="A0A4U1BSS9"/>
<keyword evidence="8" id="KW-0597">Phosphoprotein</keyword>
<comment type="subcellular location">
    <subcellularLocation>
        <location evidence="3">Cytoplasm</location>
    </subcellularLocation>
</comment>
<dbReference type="Proteomes" id="UP000308181">
    <property type="component" value="Unassembled WGS sequence"/>
</dbReference>
<keyword evidence="15" id="KW-0902">Two-component regulatory system</keyword>
<reference evidence="22 23" key="1">
    <citation type="submission" date="2019-04" db="EMBL/GenBank/DDBJ databases">
        <title>Pedobacter sp. AR-3-17 sp. nov., isolated from Arctic soil.</title>
        <authorList>
            <person name="Dahal R.H."/>
            <person name="Kim D.-U."/>
        </authorList>
    </citation>
    <scope>NUCLEOTIDE SEQUENCE [LARGE SCALE GENOMIC DNA]</scope>
    <source>
        <strain evidence="22 23">AR-3-17</strain>
    </source>
</reference>
<dbReference type="InterPro" id="IPR011990">
    <property type="entry name" value="TPR-like_helical_dom_sf"/>
</dbReference>
<dbReference type="EC" id="2.7.13.3" evidence="4"/>
<dbReference type="InterPro" id="IPR036890">
    <property type="entry name" value="HATPase_C_sf"/>
</dbReference>
<dbReference type="RefSeq" id="WP_136827737.1">
    <property type="nucleotide sequence ID" value="NZ_SWBP01000010.1"/>
</dbReference>
<evidence type="ECO:0000256" key="14">
    <source>
        <dbReference type="ARBA" id="ARBA00023004"/>
    </source>
</evidence>
<dbReference type="GO" id="GO:0016020">
    <property type="term" value="C:membrane"/>
    <property type="evidence" value="ECO:0007669"/>
    <property type="project" value="InterPro"/>
</dbReference>
<dbReference type="Gene3D" id="1.25.40.10">
    <property type="entry name" value="Tetratricopeptide repeat domain"/>
    <property type="match status" value="3"/>
</dbReference>
<sequence length="591" mass="67332">MKFFALLLFLFPVLIIAAPISKDSLQIKINAAKSDQDKITIYQNYGLEFSQSGDFKKSIECFNQVVKIARKKKSIEIIASAYNEIGNSYADMGENSKALKYYQEALKVLGDKDFALQAKINKNIGALFLSWKKLDQALNYYNIAEELAIKVKDERTVADLANNKGTVYEQQNLFFKASESYQKALNFYLKENISDRICLTYNNLAILYKVKKDFIKSAAYYKKSVEYADKANNKWLTAAIGNNLGNLLSEMGQYAESEQYLKKALKLENEIEAKELIPETLENLAQNEQRRGDFKQAYNYQQQFSKAQDQFINLENTKEVSRLQEQFDATNKQKKIELLNKESKIQQLTLSKRNNTIAVITFFFIAIAFISSLIFSRYKLKQESKFKLATVETKNQIQEEKLRISRELHDNIGSQLSFINSAIQNINDKNPADTQLIETQKIAQNTIRELRSTVWLINQQEFSLEEFIIKLRDYVKPYHNGKPHITVENLTVDHCILQPITATNLFRIIQEGVNNAIKHADSTALNITISGGDKNDLSVNISDNGKGYDLESKPSGYGLKNIKSRIETLGGQYSIKTGIGKGTAIQINIPI</sequence>
<evidence type="ECO:0000256" key="12">
    <source>
        <dbReference type="ARBA" id="ARBA00022777"/>
    </source>
</evidence>
<evidence type="ECO:0000256" key="16">
    <source>
        <dbReference type="ARBA" id="ARBA00023014"/>
    </source>
</evidence>
<dbReference type="Pfam" id="PF13424">
    <property type="entry name" value="TPR_12"/>
    <property type="match status" value="2"/>
</dbReference>
<evidence type="ECO:0000256" key="15">
    <source>
        <dbReference type="ARBA" id="ARBA00023012"/>
    </source>
</evidence>
<dbReference type="Pfam" id="PF07730">
    <property type="entry name" value="HisKA_3"/>
    <property type="match status" value="1"/>
</dbReference>
<keyword evidence="13" id="KW-0067">ATP-binding</keyword>
<keyword evidence="10" id="KW-0479">Metal-binding</keyword>
<dbReference type="SMART" id="SM00028">
    <property type="entry name" value="TPR"/>
    <property type="match status" value="6"/>
</dbReference>
<dbReference type="GO" id="GO:0051539">
    <property type="term" value="F:4 iron, 4 sulfur cluster binding"/>
    <property type="evidence" value="ECO:0007669"/>
    <property type="project" value="UniProtKB-KW"/>
</dbReference>
<keyword evidence="6" id="KW-0004">4Fe-4S</keyword>
<accession>A0A4U1BSS9</accession>
<gene>
    <name evidence="22" type="ORF">FA046_16975</name>
</gene>
<comment type="cofactor">
    <cofactor evidence="2">
        <name>[4Fe-4S] cluster</name>
        <dbReference type="ChEBI" id="CHEBI:49883"/>
    </cofactor>
</comment>
<dbReference type="PROSITE" id="PS50109">
    <property type="entry name" value="HIS_KIN"/>
    <property type="match status" value="1"/>
</dbReference>
<dbReference type="InterPro" id="IPR011712">
    <property type="entry name" value="Sig_transdc_His_kin_sub3_dim/P"/>
</dbReference>
<dbReference type="GO" id="GO:0005524">
    <property type="term" value="F:ATP binding"/>
    <property type="evidence" value="ECO:0007669"/>
    <property type="project" value="UniProtKB-KW"/>
</dbReference>
<keyword evidence="20" id="KW-0472">Membrane</keyword>
<evidence type="ECO:0000256" key="19">
    <source>
        <dbReference type="PROSITE-ProRule" id="PRU00339"/>
    </source>
</evidence>
<dbReference type="Pfam" id="PF13181">
    <property type="entry name" value="TPR_8"/>
    <property type="match status" value="1"/>
</dbReference>
<evidence type="ECO:0000256" key="9">
    <source>
        <dbReference type="ARBA" id="ARBA00022679"/>
    </source>
</evidence>
<comment type="catalytic activity">
    <reaction evidence="1">
        <text>ATP + protein L-histidine = ADP + protein N-phospho-L-histidine.</text>
        <dbReference type="EC" id="2.7.13.3"/>
    </reaction>
</comment>
<dbReference type="SUPFAM" id="SSF55874">
    <property type="entry name" value="ATPase domain of HSP90 chaperone/DNA topoisomerase II/histidine kinase"/>
    <property type="match status" value="1"/>
</dbReference>
<keyword evidence="12" id="KW-0418">Kinase</keyword>
<dbReference type="Gene3D" id="1.20.5.1930">
    <property type="match status" value="1"/>
</dbReference>
<evidence type="ECO:0000256" key="11">
    <source>
        <dbReference type="ARBA" id="ARBA00022741"/>
    </source>
</evidence>
<feature type="domain" description="Histidine kinase" evidence="21">
    <location>
        <begin position="407"/>
        <end position="591"/>
    </location>
</feature>
<dbReference type="GO" id="GO:0000155">
    <property type="term" value="F:phosphorelay sensor kinase activity"/>
    <property type="evidence" value="ECO:0007669"/>
    <property type="project" value="InterPro"/>
</dbReference>
<dbReference type="GO" id="GO:0046983">
    <property type="term" value="F:protein dimerization activity"/>
    <property type="evidence" value="ECO:0007669"/>
    <property type="project" value="InterPro"/>
</dbReference>
<keyword evidence="20" id="KW-1133">Transmembrane helix</keyword>
<evidence type="ECO:0000256" key="3">
    <source>
        <dbReference type="ARBA" id="ARBA00004496"/>
    </source>
</evidence>
<dbReference type="CDD" id="cd16917">
    <property type="entry name" value="HATPase_UhpB-NarQ-NarX-like"/>
    <property type="match status" value="1"/>
</dbReference>
<dbReference type="GO" id="GO:0046872">
    <property type="term" value="F:metal ion binding"/>
    <property type="evidence" value="ECO:0007669"/>
    <property type="project" value="UniProtKB-KW"/>
</dbReference>
<comment type="caution">
    <text evidence="22">The sequence shown here is derived from an EMBL/GenBank/DDBJ whole genome shotgun (WGS) entry which is preliminary data.</text>
</comment>
<keyword evidence="23" id="KW-1185">Reference proteome</keyword>
<dbReference type="Gene3D" id="3.30.565.10">
    <property type="entry name" value="Histidine kinase-like ATPase, C-terminal domain"/>
    <property type="match status" value="1"/>
</dbReference>
<dbReference type="InterPro" id="IPR004358">
    <property type="entry name" value="Sig_transdc_His_kin-like_C"/>
</dbReference>
<feature type="repeat" description="TPR" evidence="19">
    <location>
        <begin position="79"/>
        <end position="112"/>
    </location>
</feature>
<feature type="transmembrane region" description="Helical" evidence="20">
    <location>
        <begin position="356"/>
        <end position="375"/>
    </location>
</feature>
<evidence type="ECO:0000256" key="20">
    <source>
        <dbReference type="SAM" id="Phobius"/>
    </source>
</evidence>
<evidence type="ECO:0000256" key="5">
    <source>
        <dbReference type="ARBA" id="ARBA00017322"/>
    </source>
</evidence>
<dbReference type="EMBL" id="SWBP01000010">
    <property type="protein sequence ID" value="TKB95148.1"/>
    <property type="molecule type" value="Genomic_DNA"/>
</dbReference>
<dbReference type="PANTHER" id="PTHR24421">
    <property type="entry name" value="NITRATE/NITRITE SENSOR PROTEIN NARX-RELATED"/>
    <property type="match status" value="1"/>
</dbReference>
<feature type="repeat" description="TPR" evidence="19">
    <location>
        <begin position="238"/>
        <end position="271"/>
    </location>
</feature>
<evidence type="ECO:0000313" key="23">
    <source>
        <dbReference type="Proteomes" id="UP000308181"/>
    </source>
</evidence>
<organism evidence="22 23">
    <name type="scientific">Pedobacter cryophilus</name>
    <dbReference type="NCBI Taxonomy" id="2571271"/>
    <lineage>
        <taxon>Bacteria</taxon>
        <taxon>Pseudomonadati</taxon>
        <taxon>Bacteroidota</taxon>
        <taxon>Sphingobacteriia</taxon>
        <taxon>Sphingobacteriales</taxon>
        <taxon>Sphingobacteriaceae</taxon>
        <taxon>Pedobacter</taxon>
    </lineage>
</organism>
<evidence type="ECO:0000256" key="17">
    <source>
        <dbReference type="ARBA" id="ARBA00024827"/>
    </source>
</evidence>
<feature type="repeat" description="TPR" evidence="19">
    <location>
        <begin position="39"/>
        <end position="72"/>
    </location>
</feature>
<evidence type="ECO:0000259" key="21">
    <source>
        <dbReference type="PROSITE" id="PS50109"/>
    </source>
</evidence>
<evidence type="ECO:0000256" key="13">
    <source>
        <dbReference type="ARBA" id="ARBA00022840"/>
    </source>
</evidence>
<dbReference type="PROSITE" id="PS50005">
    <property type="entry name" value="TPR"/>
    <property type="match status" value="3"/>
</dbReference>
<dbReference type="InterPro" id="IPR019734">
    <property type="entry name" value="TPR_rpt"/>
</dbReference>
<name>A0A4U1BSS9_9SPHI</name>
<comment type="function">
    <text evidence="17">Member of the two-component regulatory system NreB/NreC involved in the control of dissimilatory nitrate/nitrite reduction in response to oxygen. NreB functions as a direct oxygen sensor histidine kinase which is autophosphorylated, in the absence of oxygen, probably at the conserved histidine residue, and transfers its phosphate group probably to a conserved aspartate residue of NreC. NreB/NreC activates the expression of the nitrate (narGHJI) and nitrite (nir) reductase operons, as well as the putative nitrate transporter gene narT.</text>
</comment>
<evidence type="ECO:0000313" key="22">
    <source>
        <dbReference type="EMBL" id="TKB95148.1"/>
    </source>
</evidence>
<keyword evidence="9" id="KW-0808">Transferase</keyword>
<dbReference type="InterPro" id="IPR005467">
    <property type="entry name" value="His_kinase_dom"/>
</dbReference>
<dbReference type="InterPro" id="IPR003594">
    <property type="entry name" value="HATPase_dom"/>
</dbReference>
<evidence type="ECO:0000256" key="18">
    <source>
        <dbReference type="ARBA" id="ARBA00030800"/>
    </source>
</evidence>
<protein>
    <recommendedName>
        <fullName evidence="5">Oxygen sensor histidine kinase NreB</fullName>
        <ecNumber evidence="4">2.7.13.3</ecNumber>
    </recommendedName>
    <alternativeName>
        <fullName evidence="18">Nitrogen regulation protein B</fullName>
    </alternativeName>
</protein>
<dbReference type="PROSITE" id="PS50293">
    <property type="entry name" value="TPR_REGION"/>
    <property type="match status" value="1"/>
</dbReference>
<evidence type="ECO:0000256" key="4">
    <source>
        <dbReference type="ARBA" id="ARBA00012438"/>
    </source>
</evidence>
<dbReference type="PANTHER" id="PTHR24421:SF10">
    <property type="entry name" value="NITRATE_NITRITE SENSOR PROTEIN NARQ"/>
    <property type="match status" value="1"/>
</dbReference>
<evidence type="ECO:0000256" key="10">
    <source>
        <dbReference type="ARBA" id="ARBA00022723"/>
    </source>
</evidence>
<dbReference type="InterPro" id="IPR050482">
    <property type="entry name" value="Sensor_HK_TwoCompSys"/>
</dbReference>
<dbReference type="SMART" id="SM00387">
    <property type="entry name" value="HATPase_c"/>
    <property type="match status" value="1"/>
</dbReference>
<dbReference type="OrthoDB" id="9778366at2"/>
<evidence type="ECO:0000256" key="7">
    <source>
        <dbReference type="ARBA" id="ARBA00022490"/>
    </source>
</evidence>
<keyword evidence="19" id="KW-0802">TPR repeat</keyword>
<keyword evidence="7" id="KW-0963">Cytoplasm</keyword>
<evidence type="ECO:0000256" key="1">
    <source>
        <dbReference type="ARBA" id="ARBA00000085"/>
    </source>
</evidence>
<dbReference type="SUPFAM" id="SSF48452">
    <property type="entry name" value="TPR-like"/>
    <property type="match status" value="2"/>
</dbReference>
<keyword evidence="14" id="KW-0408">Iron</keyword>
<evidence type="ECO:0000256" key="8">
    <source>
        <dbReference type="ARBA" id="ARBA00022553"/>
    </source>
</evidence>
<keyword evidence="16" id="KW-0411">Iron-sulfur</keyword>
<dbReference type="PRINTS" id="PR00344">
    <property type="entry name" value="BCTRLSENSOR"/>
</dbReference>
<dbReference type="Pfam" id="PF02518">
    <property type="entry name" value="HATPase_c"/>
    <property type="match status" value="1"/>
</dbReference>
<evidence type="ECO:0000256" key="6">
    <source>
        <dbReference type="ARBA" id="ARBA00022485"/>
    </source>
</evidence>
<keyword evidence="20" id="KW-0812">Transmembrane</keyword>
<keyword evidence="11" id="KW-0547">Nucleotide-binding</keyword>
<evidence type="ECO:0000256" key="2">
    <source>
        <dbReference type="ARBA" id="ARBA00001966"/>
    </source>
</evidence>